<comment type="caution">
    <text evidence="2">The sequence shown here is derived from an EMBL/GenBank/DDBJ whole genome shotgun (WGS) entry which is preliminary data.</text>
</comment>
<accession>A0A9N7U8A8</accession>
<protein>
    <submittedName>
        <fullName evidence="2">Uncharacterized protein</fullName>
    </submittedName>
</protein>
<feature type="compositionally biased region" description="Basic and acidic residues" evidence="1">
    <location>
        <begin position="40"/>
        <end position="54"/>
    </location>
</feature>
<reference evidence="2" key="1">
    <citation type="submission" date="2020-03" db="EMBL/GenBank/DDBJ databases">
        <authorList>
            <person name="Weist P."/>
        </authorList>
    </citation>
    <scope>NUCLEOTIDE SEQUENCE</scope>
</reference>
<dbReference type="EMBL" id="CADEAL010000836">
    <property type="protein sequence ID" value="CAB1425817.1"/>
    <property type="molecule type" value="Genomic_DNA"/>
</dbReference>
<feature type="compositionally biased region" description="Basic and acidic residues" evidence="1">
    <location>
        <begin position="92"/>
        <end position="108"/>
    </location>
</feature>
<dbReference type="AlphaFoldDB" id="A0A9N7U8A8"/>
<organism evidence="2 3">
    <name type="scientific">Pleuronectes platessa</name>
    <name type="common">European plaice</name>
    <dbReference type="NCBI Taxonomy" id="8262"/>
    <lineage>
        <taxon>Eukaryota</taxon>
        <taxon>Metazoa</taxon>
        <taxon>Chordata</taxon>
        <taxon>Craniata</taxon>
        <taxon>Vertebrata</taxon>
        <taxon>Euteleostomi</taxon>
        <taxon>Actinopterygii</taxon>
        <taxon>Neopterygii</taxon>
        <taxon>Teleostei</taxon>
        <taxon>Neoteleostei</taxon>
        <taxon>Acanthomorphata</taxon>
        <taxon>Carangaria</taxon>
        <taxon>Pleuronectiformes</taxon>
        <taxon>Pleuronectoidei</taxon>
        <taxon>Pleuronectidae</taxon>
        <taxon>Pleuronectes</taxon>
    </lineage>
</organism>
<feature type="region of interest" description="Disordered" evidence="1">
    <location>
        <begin position="31"/>
        <end position="142"/>
    </location>
</feature>
<keyword evidence="3" id="KW-1185">Reference proteome</keyword>
<feature type="compositionally biased region" description="Basic residues" evidence="1">
    <location>
        <begin position="55"/>
        <end position="72"/>
    </location>
</feature>
<proteinExistence type="predicted"/>
<evidence type="ECO:0000313" key="2">
    <source>
        <dbReference type="EMBL" id="CAB1425817.1"/>
    </source>
</evidence>
<evidence type="ECO:0000313" key="3">
    <source>
        <dbReference type="Proteomes" id="UP001153269"/>
    </source>
</evidence>
<feature type="compositionally biased region" description="Basic residues" evidence="1">
    <location>
        <begin position="131"/>
        <end position="142"/>
    </location>
</feature>
<gene>
    <name evidence="2" type="ORF">PLEPLA_LOCUS13750</name>
</gene>
<dbReference type="Proteomes" id="UP001153269">
    <property type="component" value="Unassembled WGS sequence"/>
</dbReference>
<sequence length="142" mass="16480">MENPCVEQFVSSLAQSLTPGYREFISKLNFTSKLHPQNKTKGDDKRQRRDTERIHHVHQLPRDRHSHSRSCRKPYSDILAQTHHQSLDCSDDDRSISEYSSKHGDKQPYSDSASEVLLDSGSPERHSPEPRHRRSRARPSRP</sequence>
<evidence type="ECO:0000256" key="1">
    <source>
        <dbReference type="SAM" id="MobiDB-lite"/>
    </source>
</evidence>
<name>A0A9N7U8A8_PLEPL</name>